<dbReference type="EMBL" id="BT095802">
    <property type="protein sequence ID" value="ACU20036.1"/>
    <property type="molecule type" value="mRNA"/>
</dbReference>
<sequence>MLLKEDGEIMSDFSSDFVPSSDEEEHEEEKEAEGDLFMVRRMLGSQAVELDECQRENIFHTRCIISRKVVCLHGLPRSIAS</sequence>
<reference evidence="2" key="1">
    <citation type="submission" date="2009-08" db="EMBL/GenBank/DDBJ databases">
        <authorList>
            <person name="Cheung F."/>
            <person name="Xiao Y."/>
            <person name="Chan A."/>
            <person name="Moskal W."/>
            <person name="Town C.D."/>
        </authorList>
    </citation>
    <scope>NUCLEOTIDE SEQUENCE</scope>
</reference>
<feature type="compositionally biased region" description="Low complexity" evidence="1">
    <location>
        <begin position="11"/>
        <end position="20"/>
    </location>
</feature>
<evidence type="ECO:0000313" key="2">
    <source>
        <dbReference type="EMBL" id="ACU20036.1"/>
    </source>
</evidence>
<proteinExistence type="evidence at transcript level"/>
<organism evidence="2">
    <name type="scientific">Glycine max</name>
    <name type="common">Soybean</name>
    <name type="synonym">Glycine hispida</name>
    <dbReference type="NCBI Taxonomy" id="3847"/>
    <lineage>
        <taxon>Eukaryota</taxon>
        <taxon>Viridiplantae</taxon>
        <taxon>Streptophyta</taxon>
        <taxon>Embryophyta</taxon>
        <taxon>Tracheophyta</taxon>
        <taxon>Spermatophyta</taxon>
        <taxon>Magnoliopsida</taxon>
        <taxon>eudicotyledons</taxon>
        <taxon>Gunneridae</taxon>
        <taxon>Pentapetalae</taxon>
        <taxon>rosids</taxon>
        <taxon>fabids</taxon>
        <taxon>Fabales</taxon>
        <taxon>Fabaceae</taxon>
        <taxon>Papilionoideae</taxon>
        <taxon>50 kb inversion clade</taxon>
        <taxon>NPAAA clade</taxon>
        <taxon>indigoferoid/millettioid clade</taxon>
        <taxon>Phaseoleae</taxon>
        <taxon>Glycine</taxon>
        <taxon>Glycine subgen. Soja</taxon>
    </lineage>
</organism>
<evidence type="ECO:0000256" key="1">
    <source>
        <dbReference type="SAM" id="MobiDB-lite"/>
    </source>
</evidence>
<name>C6TDY4_SOYBN</name>
<dbReference type="AlphaFoldDB" id="C6TDY4"/>
<accession>C6TDY4</accession>
<protein>
    <submittedName>
        <fullName evidence="2">Uncharacterized protein</fullName>
    </submittedName>
</protein>
<feature type="compositionally biased region" description="Acidic residues" evidence="1">
    <location>
        <begin position="21"/>
        <end position="34"/>
    </location>
</feature>
<feature type="region of interest" description="Disordered" evidence="1">
    <location>
        <begin position="1"/>
        <end position="34"/>
    </location>
</feature>